<comment type="caution">
    <text evidence="1">The sequence shown here is derived from an EMBL/GenBank/DDBJ whole genome shotgun (WGS) entry which is preliminary data.</text>
</comment>
<evidence type="ECO:0000313" key="1">
    <source>
        <dbReference type="EMBL" id="KAK4009675.1"/>
    </source>
</evidence>
<dbReference type="EMBL" id="JAOYFB010000003">
    <property type="protein sequence ID" value="KAK4009675.1"/>
    <property type="molecule type" value="Genomic_DNA"/>
</dbReference>
<sequence>MDIKRMFGHESNIRRQKCDMWARRELPHGMHADAIRKLYRFATAKYRQGESLYKDAKMANDETQLEHIVAFTHRVSKR</sequence>
<name>A0ABQ9Z9Y2_9CRUS</name>
<organism evidence="1 2">
    <name type="scientific">Daphnia magna</name>
    <dbReference type="NCBI Taxonomy" id="35525"/>
    <lineage>
        <taxon>Eukaryota</taxon>
        <taxon>Metazoa</taxon>
        <taxon>Ecdysozoa</taxon>
        <taxon>Arthropoda</taxon>
        <taxon>Crustacea</taxon>
        <taxon>Branchiopoda</taxon>
        <taxon>Diplostraca</taxon>
        <taxon>Cladocera</taxon>
        <taxon>Anomopoda</taxon>
        <taxon>Daphniidae</taxon>
        <taxon>Daphnia</taxon>
    </lineage>
</organism>
<protein>
    <submittedName>
        <fullName evidence="1">Uncharacterized protein</fullName>
    </submittedName>
</protein>
<dbReference type="Proteomes" id="UP001234178">
    <property type="component" value="Unassembled WGS sequence"/>
</dbReference>
<evidence type="ECO:0000313" key="2">
    <source>
        <dbReference type="Proteomes" id="UP001234178"/>
    </source>
</evidence>
<reference evidence="1 2" key="1">
    <citation type="journal article" date="2023" name="Nucleic Acids Res.">
        <title>The hologenome of Daphnia magna reveals possible DNA methylation and microbiome-mediated evolution of the host genome.</title>
        <authorList>
            <person name="Chaturvedi A."/>
            <person name="Li X."/>
            <person name="Dhandapani V."/>
            <person name="Marshall H."/>
            <person name="Kissane S."/>
            <person name="Cuenca-Cambronero M."/>
            <person name="Asole G."/>
            <person name="Calvet F."/>
            <person name="Ruiz-Romero M."/>
            <person name="Marangio P."/>
            <person name="Guigo R."/>
            <person name="Rago D."/>
            <person name="Mirbahai L."/>
            <person name="Eastwood N."/>
            <person name="Colbourne J.K."/>
            <person name="Zhou J."/>
            <person name="Mallon E."/>
            <person name="Orsini L."/>
        </authorList>
    </citation>
    <scope>NUCLEOTIDE SEQUENCE [LARGE SCALE GENOMIC DNA]</scope>
    <source>
        <strain evidence="1">LRV0_1</strain>
    </source>
</reference>
<gene>
    <name evidence="1" type="ORF">OUZ56_018821</name>
</gene>
<proteinExistence type="predicted"/>
<keyword evidence="2" id="KW-1185">Reference proteome</keyword>
<accession>A0ABQ9Z9Y2</accession>